<accession>A0AA90N783</accession>
<feature type="signal peptide" evidence="1">
    <location>
        <begin position="1"/>
        <end position="32"/>
    </location>
</feature>
<evidence type="ECO:0000313" key="3">
    <source>
        <dbReference type="Proteomes" id="UP001178281"/>
    </source>
</evidence>
<dbReference type="Proteomes" id="UP001178281">
    <property type="component" value="Unassembled WGS sequence"/>
</dbReference>
<keyword evidence="3" id="KW-1185">Reference proteome</keyword>
<sequence>MSARTVSTRRTLTAAAGALLATGALLSVSACGAGQISQTANQVAAVNGANHNYVDQKKVLSDVHVLYPVTNGQGKLAFVLSNIDPDAKNGGDRLVAITDQNGRNATISGDTSLPAGTSLYGSAPLNSDESSDITRLKVTLPVDGSWRPGLTNELTFHLQKAGALKIAVPLDAGALPASAAGITVTGDTEVGGKGGGH</sequence>
<evidence type="ECO:0000256" key="1">
    <source>
        <dbReference type="SAM" id="SignalP"/>
    </source>
</evidence>
<evidence type="ECO:0008006" key="4">
    <source>
        <dbReference type="Google" id="ProtNLM"/>
    </source>
</evidence>
<name>A0AA90N783_9ACTN</name>
<evidence type="ECO:0000313" key="2">
    <source>
        <dbReference type="EMBL" id="MDP0396841.1"/>
    </source>
</evidence>
<dbReference type="AlphaFoldDB" id="A0AA90N783"/>
<organism evidence="2 3">
    <name type="scientific">Tsukamurella strandjordii</name>
    <dbReference type="NCBI Taxonomy" id="147577"/>
    <lineage>
        <taxon>Bacteria</taxon>
        <taxon>Bacillati</taxon>
        <taxon>Actinomycetota</taxon>
        <taxon>Actinomycetes</taxon>
        <taxon>Mycobacteriales</taxon>
        <taxon>Tsukamurellaceae</taxon>
        <taxon>Tsukamurella</taxon>
    </lineage>
</organism>
<dbReference type="EMBL" id="JAUTIX010000001">
    <property type="protein sequence ID" value="MDP0396841.1"/>
    <property type="molecule type" value="Genomic_DNA"/>
</dbReference>
<reference evidence="2" key="1">
    <citation type="submission" date="2023-08" db="EMBL/GenBank/DDBJ databases">
        <title>The draft genome of Tsukamurella strandjordii strain 050030.</title>
        <authorList>
            <person name="Zhao F."/>
            <person name="Feng Y."/>
            <person name="Zong Z."/>
        </authorList>
    </citation>
    <scope>NUCLEOTIDE SEQUENCE</scope>
    <source>
        <strain evidence="2">050030</strain>
    </source>
</reference>
<dbReference type="RefSeq" id="WP_305110208.1">
    <property type="nucleotide sequence ID" value="NZ_BAAAII010000002.1"/>
</dbReference>
<keyword evidence="1" id="KW-0732">Signal</keyword>
<gene>
    <name evidence="2" type="ORF">Q7X28_02765</name>
</gene>
<feature type="chain" id="PRO_5041673197" description="Copper chaperone PCu(A)C" evidence="1">
    <location>
        <begin position="33"/>
        <end position="197"/>
    </location>
</feature>
<dbReference type="PROSITE" id="PS51257">
    <property type="entry name" value="PROKAR_LIPOPROTEIN"/>
    <property type="match status" value="1"/>
</dbReference>
<protein>
    <recommendedName>
        <fullName evidence="4">Copper chaperone PCu(A)C</fullName>
    </recommendedName>
</protein>
<proteinExistence type="predicted"/>
<comment type="caution">
    <text evidence="2">The sequence shown here is derived from an EMBL/GenBank/DDBJ whole genome shotgun (WGS) entry which is preliminary data.</text>
</comment>